<dbReference type="Gene3D" id="3.40.50.280">
    <property type="entry name" value="Cobalamin-binding domain"/>
    <property type="match status" value="1"/>
</dbReference>
<dbReference type="PROSITE" id="PS50937">
    <property type="entry name" value="HTH_MERR_2"/>
    <property type="match status" value="1"/>
</dbReference>
<organism evidence="4 5">
    <name type="scientific">Tectimicrobiota bacterium</name>
    <dbReference type="NCBI Taxonomy" id="2528274"/>
    <lineage>
        <taxon>Bacteria</taxon>
        <taxon>Pseudomonadati</taxon>
        <taxon>Nitrospinota/Tectimicrobiota group</taxon>
        <taxon>Candidatus Tectimicrobiota</taxon>
    </lineage>
</organism>
<dbReference type="SUPFAM" id="SSF52242">
    <property type="entry name" value="Cobalamin (vitamin B12)-binding domain"/>
    <property type="match status" value="1"/>
</dbReference>
<feature type="region of interest" description="Disordered" evidence="1">
    <location>
        <begin position="294"/>
        <end position="318"/>
    </location>
</feature>
<dbReference type="InterPro" id="IPR009061">
    <property type="entry name" value="DNA-bd_dom_put_sf"/>
</dbReference>
<dbReference type="AlphaFoldDB" id="A0A937W2M0"/>
<dbReference type="GO" id="GO:0046872">
    <property type="term" value="F:metal ion binding"/>
    <property type="evidence" value="ECO:0007669"/>
    <property type="project" value="InterPro"/>
</dbReference>
<evidence type="ECO:0000313" key="4">
    <source>
        <dbReference type="EMBL" id="MBM3224050.1"/>
    </source>
</evidence>
<protein>
    <submittedName>
        <fullName evidence="4">MerR family transcriptional regulator</fullName>
    </submittedName>
</protein>
<dbReference type="GO" id="GO:0006355">
    <property type="term" value="P:regulation of DNA-templated transcription"/>
    <property type="evidence" value="ECO:0007669"/>
    <property type="project" value="InterPro"/>
</dbReference>
<dbReference type="GO" id="GO:0031419">
    <property type="term" value="F:cobalamin binding"/>
    <property type="evidence" value="ECO:0007669"/>
    <property type="project" value="InterPro"/>
</dbReference>
<evidence type="ECO:0000259" key="2">
    <source>
        <dbReference type="PROSITE" id="PS50937"/>
    </source>
</evidence>
<dbReference type="CDD" id="cd02065">
    <property type="entry name" value="B12-binding_like"/>
    <property type="match status" value="1"/>
</dbReference>
<dbReference type="InterPro" id="IPR036594">
    <property type="entry name" value="Meth_synthase_dom"/>
</dbReference>
<proteinExistence type="predicted"/>
<evidence type="ECO:0000313" key="5">
    <source>
        <dbReference type="Proteomes" id="UP000712673"/>
    </source>
</evidence>
<sequence length="318" mass="35142">MARYRIKAVAHMLGIRPELLRRWEQRYQLFAPQRADNRYREFDDEDVQLLRYLCQQIAQGRAIGELAAEGREALLRQSRVPVAAVPAAQPEHARLIDALLAATCHFDKYRLEALLTEGAALYSFTTVLTHIVTPWMHRVGDLWAAGQLPMACERLATVVISQRLLTMLQATVPVAPAPVLICACPAGESHTLGLLIFAYVMQQAGWQAYYLGADLPCRDLQYACQQVQPALVALSVTHTVDQPHCLDIVRELDARLGGTCPTWVGGQAITRYGASLQPHRVRLVPSLEATQALAAHGESPRAAESQAEAPLAKDTVRQ</sequence>
<dbReference type="Pfam" id="PF02310">
    <property type="entry name" value="B12-binding"/>
    <property type="match status" value="1"/>
</dbReference>
<dbReference type="Pfam" id="PF13411">
    <property type="entry name" value="MerR_1"/>
    <property type="match status" value="1"/>
</dbReference>
<dbReference type="SUPFAM" id="SSF46955">
    <property type="entry name" value="Putative DNA-binding domain"/>
    <property type="match status" value="1"/>
</dbReference>
<dbReference type="EMBL" id="VGLS01000249">
    <property type="protein sequence ID" value="MBM3224050.1"/>
    <property type="molecule type" value="Genomic_DNA"/>
</dbReference>
<dbReference type="Pfam" id="PF02607">
    <property type="entry name" value="B12-binding_2"/>
    <property type="match status" value="1"/>
</dbReference>
<feature type="domain" description="HTH merR-type" evidence="2">
    <location>
        <begin position="3"/>
        <end position="51"/>
    </location>
</feature>
<feature type="domain" description="B12-binding" evidence="3">
    <location>
        <begin position="177"/>
        <end position="304"/>
    </location>
</feature>
<evidence type="ECO:0000259" key="3">
    <source>
        <dbReference type="PROSITE" id="PS51332"/>
    </source>
</evidence>
<reference evidence="4" key="1">
    <citation type="submission" date="2019-03" db="EMBL/GenBank/DDBJ databases">
        <title>Lake Tanganyika Metagenome-Assembled Genomes (MAGs).</title>
        <authorList>
            <person name="Tran P."/>
        </authorList>
    </citation>
    <scope>NUCLEOTIDE SEQUENCE</scope>
    <source>
        <strain evidence="4">K_DeepCast_65m_m2_066</strain>
    </source>
</reference>
<gene>
    <name evidence="4" type="ORF">FJZ47_09640</name>
</gene>
<dbReference type="SMART" id="SM00422">
    <property type="entry name" value="HTH_MERR"/>
    <property type="match status" value="1"/>
</dbReference>
<dbReference type="Gene3D" id="1.10.1240.10">
    <property type="entry name" value="Methionine synthase domain"/>
    <property type="match status" value="1"/>
</dbReference>
<comment type="caution">
    <text evidence="4">The sequence shown here is derived from an EMBL/GenBank/DDBJ whole genome shotgun (WGS) entry which is preliminary data.</text>
</comment>
<accession>A0A937W2M0</accession>
<dbReference type="InterPro" id="IPR003759">
    <property type="entry name" value="Cbl-bd_cap"/>
</dbReference>
<dbReference type="Gene3D" id="1.10.1660.10">
    <property type="match status" value="1"/>
</dbReference>
<name>A0A937W2M0_UNCTE</name>
<dbReference type="Proteomes" id="UP000712673">
    <property type="component" value="Unassembled WGS sequence"/>
</dbReference>
<evidence type="ECO:0000256" key="1">
    <source>
        <dbReference type="SAM" id="MobiDB-lite"/>
    </source>
</evidence>
<dbReference type="InterPro" id="IPR006158">
    <property type="entry name" value="Cobalamin-bd"/>
</dbReference>
<dbReference type="InterPro" id="IPR036724">
    <property type="entry name" value="Cobalamin-bd_sf"/>
</dbReference>
<dbReference type="PROSITE" id="PS51332">
    <property type="entry name" value="B12_BINDING"/>
    <property type="match status" value="1"/>
</dbReference>
<dbReference type="InterPro" id="IPR000551">
    <property type="entry name" value="MerR-type_HTH_dom"/>
</dbReference>
<dbReference type="GO" id="GO:0003677">
    <property type="term" value="F:DNA binding"/>
    <property type="evidence" value="ECO:0007669"/>
    <property type="project" value="InterPro"/>
</dbReference>